<dbReference type="PANTHER" id="PTHR43547">
    <property type="entry name" value="TWO-COMPONENT HISTIDINE KINASE"/>
    <property type="match status" value="1"/>
</dbReference>
<dbReference type="PROSITE" id="PS50109">
    <property type="entry name" value="HIS_KIN"/>
    <property type="match status" value="1"/>
</dbReference>
<evidence type="ECO:0000256" key="2">
    <source>
        <dbReference type="SAM" id="Coils"/>
    </source>
</evidence>
<dbReference type="InterPro" id="IPR005467">
    <property type="entry name" value="His_kinase_dom"/>
</dbReference>
<dbReference type="InterPro" id="IPR003594">
    <property type="entry name" value="HATPase_dom"/>
</dbReference>
<feature type="transmembrane region" description="Helical" evidence="3">
    <location>
        <begin position="758"/>
        <end position="777"/>
    </location>
</feature>
<evidence type="ECO:0000256" key="4">
    <source>
        <dbReference type="SAM" id="SignalP"/>
    </source>
</evidence>
<feature type="signal peptide" evidence="4">
    <location>
        <begin position="1"/>
        <end position="18"/>
    </location>
</feature>
<dbReference type="SUPFAM" id="SSF63829">
    <property type="entry name" value="Calcium-dependent phosphotriesterase"/>
    <property type="match status" value="1"/>
</dbReference>
<dbReference type="Gene3D" id="2.60.40.10">
    <property type="entry name" value="Immunoglobulins"/>
    <property type="match status" value="1"/>
</dbReference>
<keyword evidence="2" id="KW-0175">Coiled coil</keyword>
<dbReference type="InterPro" id="IPR011110">
    <property type="entry name" value="Reg_prop"/>
</dbReference>
<accession>A0ABP9EWG0</accession>
<keyword evidence="1" id="KW-0597">Phosphoprotein</keyword>
<keyword evidence="4" id="KW-0732">Signal</keyword>
<evidence type="ECO:0000313" key="7">
    <source>
        <dbReference type="Proteomes" id="UP001500433"/>
    </source>
</evidence>
<dbReference type="RefSeq" id="WP_345272920.1">
    <property type="nucleotide sequence ID" value="NZ_BAABJH010000001.1"/>
</dbReference>
<keyword evidence="7" id="KW-1185">Reference proteome</keyword>
<keyword evidence="3" id="KW-0812">Transmembrane</keyword>
<dbReference type="InterPro" id="IPR011047">
    <property type="entry name" value="Quinoprotein_ADH-like_sf"/>
</dbReference>
<gene>
    <name evidence="6" type="ORF">GCM10023311_09840</name>
</gene>
<evidence type="ECO:0000259" key="5">
    <source>
        <dbReference type="PROSITE" id="PS50109"/>
    </source>
</evidence>
<dbReference type="Pfam" id="PF02518">
    <property type="entry name" value="HATPase_c"/>
    <property type="match status" value="1"/>
</dbReference>
<dbReference type="SUPFAM" id="SSF55874">
    <property type="entry name" value="ATPase domain of HSP90 chaperone/DNA topoisomerase II/histidine kinase"/>
    <property type="match status" value="1"/>
</dbReference>
<keyword evidence="3" id="KW-0472">Membrane</keyword>
<protein>
    <submittedName>
        <fullName evidence="6">Two-component regulator propeller domain-containing protein</fullName>
    </submittedName>
</protein>
<dbReference type="InterPro" id="IPR013783">
    <property type="entry name" value="Ig-like_fold"/>
</dbReference>
<name>A0ABP9EWG0_9FLAO</name>
<dbReference type="EMBL" id="BAABJH010000001">
    <property type="protein sequence ID" value="GAA4888009.1"/>
    <property type="molecule type" value="Genomic_DNA"/>
</dbReference>
<evidence type="ECO:0000256" key="1">
    <source>
        <dbReference type="ARBA" id="ARBA00022553"/>
    </source>
</evidence>
<comment type="caution">
    <text evidence="6">The sequence shown here is derived from an EMBL/GenBank/DDBJ whole genome shotgun (WGS) entry which is preliminary data.</text>
</comment>
<sequence>MRYFYFLFFFLITNGLNAQTIKPVDTLNSNYFGQKQGLLQLNIKGMALDDLGYLWVGTEDGLHKFNGYEFKAYLHNPNDTTSIKDDHIRSLLFTKDTLWAATNTNGITNFIPSKNTFSNLSLNSKDVNTSYKVLKLGKQHLLFSVKNNIIIYDRHTKKTKLIELPISKKESYVTDVYQKEDNTYWLATTASGILELNINSFKISSTTILNNENIKCFFYDNEHLYIGTNNGLFLYDSKKKSITKTTLTTPINCFFKINNSTFYIGTNTGLYLYDKAEFSITSLVLKTNKLNQIIDINEIIGDKKGNLWFGTDGSGLFYHNSFQKKFNTLKIKLKEYPSISNISSFRFLKGKDSTLWIGSKYGILKYNHNTNAFKLYHKAEPALIYTIAKDQNNTIWTGGFTSGLLKYDEKRDVFNKISNSKNNLPDEDVIEIIPIDSNTLWISTWSGGMYTFNIKKETFKPLTFNKQIINRARISLKDSKGHIWLGTDEGAYKVSKDHSLTRYHAEDIDNKKLSGNRIFSIIEDLNGDIWFGTNVGLTKLNLENNQTTIYRKQEGLPNDFIYGMLISNNNNNNNNNVWVSSNYGLSMLNTKTNSFKNYTTNDGLQNIEFNGKAAYKDLDGNFYFGGISGINIFKPEDIVENPHVPNTYIESVELFNKPILKNELFKDTLTFNSNENVITFNFASLNYLNPEKCDYSYKMEGFDTDWRPATKNRRTTYTNLDPGNYIFKVKASNDVGVWNNIPDTLSIIIIPPWYQTNAFRFFAVFLIIIIPFLYNIYKTKKLKTDKLKLEKIIKERTIEIRDKNKALKDAFNQAEKQSNNIQFLMRELTHRVKNNLQIISSLLNIQANSLKNESAIDAIKMAKNRILTISHLEDKISIKKDSVELDIFIKSLCDNVIKALSDDEHLKFKINYDLTKTAIKNLNITMIGLILNELITNTTKYAFDDFKPENELNITSSIHKKKLRIVISDNGKGYSKTKVKHDKSLGIELVSEMVEQLNGTIRINSTNGTRNVIDIPL</sequence>
<feature type="chain" id="PRO_5046067862" evidence="4">
    <location>
        <begin position="19"/>
        <end position="1017"/>
    </location>
</feature>
<dbReference type="SUPFAM" id="SSF50998">
    <property type="entry name" value="Quinoprotein alcohol dehydrogenase-like"/>
    <property type="match status" value="1"/>
</dbReference>
<evidence type="ECO:0000313" key="6">
    <source>
        <dbReference type="EMBL" id="GAA4888009.1"/>
    </source>
</evidence>
<dbReference type="Pfam" id="PF07495">
    <property type="entry name" value="Y_Y_Y"/>
    <property type="match status" value="1"/>
</dbReference>
<dbReference type="Pfam" id="PF07494">
    <property type="entry name" value="Reg_prop"/>
    <property type="match status" value="1"/>
</dbReference>
<dbReference type="InterPro" id="IPR036890">
    <property type="entry name" value="HATPase_C_sf"/>
</dbReference>
<dbReference type="InterPro" id="IPR011495">
    <property type="entry name" value="Sig_transdc_His_kin_sub2_dim/P"/>
</dbReference>
<evidence type="ECO:0000256" key="3">
    <source>
        <dbReference type="SAM" id="Phobius"/>
    </source>
</evidence>
<dbReference type="PANTHER" id="PTHR43547:SF2">
    <property type="entry name" value="HYBRID SIGNAL TRANSDUCTION HISTIDINE KINASE C"/>
    <property type="match status" value="1"/>
</dbReference>
<dbReference type="Proteomes" id="UP001500433">
    <property type="component" value="Unassembled WGS sequence"/>
</dbReference>
<dbReference type="InterPro" id="IPR015943">
    <property type="entry name" value="WD40/YVTN_repeat-like_dom_sf"/>
</dbReference>
<dbReference type="InterPro" id="IPR011123">
    <property type="entry name" value="Y_Y_Y"/>
</dbReference>
<organism evidence="6 7">
    <name type="scientific">Flaviramulus aquimarinus</name>
    <dbReference type="NCBI Taxonomy" id="1170456"/>
    <lineage>
        <taxon>Bacteria</taxon>
        <taxon>Pseudomonadati</taxon>
        <taxon>Bacteroidota</taxon>
        <taxon>Flavobacteriia</taxon>
        <taxon>Flavobacteriales</taxon>
        <taxon>Flavobacteriaceae</taxon>
        <taxon>Flaviramulus</taxon>
    </lineage>
</organism>
<feature type="domain" description="Histidine kinase" evidence="5">
    <location>
        <begin position="827"/>
        <end position="1017"/>
    </location>
</feature>
<dbReference type="Gene3D" id="2.130.10.10">
    <property type="entry name" value="YVTN repeat-like/Quinoprotein amine dehydrogenase"/>
    <property type="match status" value="2"/>
</dbReference>
<keyword evidence="3" id="KW-1133">Transmembrane helix</keyword>
<dbReference type="Gene3D" id="3.30.565.10">
    <property type="entry name" value="Histidine kinase-like ATPase, C-terminal domain"/>
    <property type="match status" value="1"/>
</dbReference>
<proteinExistence type="predicted"/>
<dbReference type="Pfam" id="PF07568">
    <property type="entry name" value="HisKA_2"/>
    <property type="match status" value="1"/>
</dbReference>
<feature type="coiled-coil region" evidence="2">
    <location>
        <begin position="800"/>
        <end position="827"/>
    </location>
</feature>
<reference evidence="7" key="1">
    <citation type="journal article" date="2019" name="Int. J. Syst. Evol. Microbiol.">
        <title>The Global Catalogue of Microorganisms (GCM) 10K type strain sequencing project: providing services to taxonomists for standard genome sequencing and annotation.</title>
        <authorList>
            <consortium name="The Broad Institute Genomics Platform"/>
            <consortium name="The Broad Institute Genome Sequencing Center for Infectious Disease"/>
            <person name="Wu L."/>
            <person name="Ma J."/>
        </authorList>
    </citation>
    <scope>NUCLEOTIDE SEQUENCE [LARGE SCALE GENOMIC DNA]</scope>
    <source>
        <strain evidence="7">JCM 18274</strain>
    </source>
</reference>